<evidence type="ECO:0008006" key="5">
    <source>
        <dbReference type="Google" id="ProtNLM"/>
    </source>
</evidence>
<evidence type="ECO:0000256" key="2">
    <source>
        <dbReference type="SAM" id="Phobius"/>
    </source>
</evidence>
<keyword evidence="4" id="KW-1185">Reference proteome</keyword>
<proteinExistence type="predicted"/>
<protein>
    <recommendedName>
        <fullName evidence="5">Transmembrane protein</fullName>
    </recommendedName>
</protein>
<gene>
    <name evidence="3" type="ORF">HGA07_04730</name>
</gene>
<keyword evidence="2" id="KW-0812">Transmembrane</keyword>
<feature type="compositionally biased region" description="Basic and acidic residues" evidence="1">
    <location>
        <begin position="75"/>
        <end position="84"/>
    </location>
</feature>
<feature type="transmembrane region" description="Helical" evidence="2">
    <location>
        <begin position="289"/>
        <end position="307"/>
    </location>
</feature>
<dbReference type="Proteomes" id="UP000523447">
    <property type="component" value="Unassembled WGS sequence"/>
</dbReference>
<evidence type="ECO:0000256" key="1">
    <source>
        <dbReference type="SAM" id="MobiDB-lite"/>
    </source>
</evidence>
<organism evidence="3 4">
    <name type="scientific">Nocardia veterana</name>
    <dbReference type="NCBI Taxonomy" id="132249"/>
    <lineage>
        <taxon>Bacteria</taxon>
        <taxon>Bacillati</taxon>
        <taxon>Actinomycetota</taxon>
        <taxon>Actinomycetes</taxon>
        <taxon>Mycobacteriales</taxon>
        <taxon>Nocardiaceae</taxon>
        <taxon>Nocardia</taxon>
    </lineage>
</organism>
<sequence>MPNSILWIALVVLWVFVLFPMLADRHPRIRRTTDAALATRVLHRGGTRRRAKKGPATGHETDPDWVPSFRQSRLFHGDDAEDRMTNTADEPVTEEDRTSTGRAVSAGEAADDAADTSRQRADLGDEPEDAGRAGGRRATAAADTAAVEDFDGDEAQPAADALEDELDDRGDESDGAPASDAADSADAQRPQATSMARIPPAPAAAVPARLADTESFADAAADAADGDDVESEPAARDFVPVRRGRGGYDPEADAIARAARYRFRQRTALGLVLSTLLFAGFAVVVSATLWWGCALSIVALGAYLAYLRRQVRFEEDIRRRRAARLSGARRRSSEASEPVAQEDIRAERRPGMDREAARALRRRAVVLDVDDEDPLFDHLEPFDAAAARATRHRAAGGEIRRAAGE</sequence>
<dbReference type="AlphaFoldDB" id="A0A7X6LUN6"/>
<evidence type="ECO:0000313" key="4">
    <source>
        <dbReference type="Proteomes" id="UP000523447"/>
    </source>
</evidence>
<feature type="transmembrane region" description="Helical" evidence="2">
    <location>
        <begin position="267"/>
        <end position="283"/>
    </location>
</feature>
<feature type="region of interest" description="Disordered" evidence="1">
    <location>
        <begin position="41"/>
        <end position="243"/>
    </location>
</feature>
<evidence type="ECO:0000313" key="3">
    <source>
        <dbReference type="EMBL" id="NKY84928.1"/>
    </source>
</evidence>
<dbReference type="NCBIfam" id="NF045516">
    <property type="entry name" value="GlpR"/>
    <property type="match status" value="1"/>
</dbReference>
<name>A0A7X6LUN6_9NOCA</name>
<accession>A0A7X6LUN6</accession>
<comment type="caution">
    <text evidence="3">The sequence shown here is derived from an EMBL/GenBank/DDBJ whole genome shotgun (WGS) entry which is preliminary data.</text>
</comment>
<feature type="region of interest" description="Disordered" evidence="1">
    <location>
        <begin position="328"/>
        <end position="350"/>
    </location>
</feature>
<feature type="compositionally biased region" description="Acidic residues" evidence="1">
    <location>
        <begin position="161"/>
        <end position="174"/>
    </location>
</feature>
<keyword evidence="2" id="KW-0472">Membrane</keyword>
<dbReference type="RefSeq" id="WP_040721971.1">
    <property type="nucleotide sequence ID" value="NZ_CAWPHS010000023.1"/>
</dbReference>
<dbReference type="InterPro" id="IPR053779">
    <property type="entry name" value="GlpR"/>
</dbReference>
<keyword evidence="2" id="KW-1133">Transmembrane helix</keyword>
<feature type="compositionally biased region" description="Low complexity" evidence="1">
    <location>
        <begin position="175"/>
        <end position="187"/>
    </location>
</feature>
<feature type="compositionally biased region" description="Low complexity" evidence="1">
    <location>
        <begin position="136"/>
        <end position="145"/>
    </location>
</feature>
<feature type="compositionally biased region" description="Basic residues" evidence="1">
    <location>
        <begin position="41"/>
        <end position="53"/>
    </location>
</feature>
<feature type="transmembrane region" description="Helical" evidence="2">
    <location>
        <begin position="6"/>
        <end position="23"/>
    </location>
</feature>
<reference evidence="3 4" key="1">
    <citation type="submission" date="2020-04" db="EMBL/GenBank/DDBJ databases">
        <title>MicrobeNet Type strains.</title>
        <authorList>
            <person name="Nicholson A.C."/>
        </authorList>
    </citation>
    <scope>NUCLEOTIDE SEQUENCE [LARGE SCALE GENOMIC DNA]</scope>
    <source>
        <strain evidence="3 4">DSM 44445</strain>
    </source>
</reference>
<dbReference type="EMBL" id="JAAXPE010000003">
    <property type="protein sequence ID" value="NKY84928.1"/>
    <property type="molecule type" value="Genomic_DNA"/>
</dbReference>